<name>A0A5N6F8H0_9EURO</name>
<feature type="transmembrane region" description="Helical" evidence="1">
    <location>
        <begin position="38"/>
        <end position="56"/>
    </location>
</feature>
<sequence length="71" mass="8071">MHNGRELADMYLVYAVSVPPIDDGHKVVKLAVDIWSKFLSSLLNCLTLCYLILFIANVEWTNATVGEHFQF</sequence>
<evidence type="ECO:0000256" key="1">
    <source>
        <dbReference type="SAM" id="Phobius"/>
    </source>
</evidence>
<accession>A0A5N6F8H0</accession>
<keyword evidence="3" id="KW-1185">Reference proteome</keyword>
<reference evidence="2 3" key="1">
    <citation type="submission" date="2019-04" db="EMBL/GenBank/DDBJ databases">
        <title>Fungal friends and foes A comparative genomics study of 23 Aspergillus species from section Flavi.</title>
        <authorList>
            <consortium name="DOE Joint Genome Institute"/>
            <person name="Kjaerbolling I."/>
            <person name="Vesth T.C."/>
            <person name="Frisvad J.C."/>
            <person name="Nybo J.L."/>
            <person name="Theobald S."/>
            <person name="Kildgaard S."/>
            <person name="Petersen T.I."/>
            <person name="Kuo A."/>
            <person name="Sato A."/>
            <person name="Lyhne E.K."/>
            <person name="Kogle M.E."/>
            <person name="Wiebenga A."/>
            <person name="Kun R.S."/>
            <person name="Lubbers R.J."/>
            <person name="Makela M.R."/>
            <person name="Barry K."/>
            <person name="Chovatia M."/>
            <person name="Clum A."/>
            <person name="Daum C."/>
            <person name="Haridas S."/>
            <person name="He G."/>
            <person name="LaButti K."/>
            <person name="Lipzen A."/>
            <person name="Mondo S."/>
            <person name="Pangilinan J."/>
            <person name="Riley R."/>
            <person name="Salamov A."/>
            <person name="Simmons B.A."/>
            <person name="Magnuson J.K."/>
            <person name="Henrissat B."/>
            <person name="Mortensen U.H."/>
            <person name="Larsen T.O."/>
            <person name="De vries R.P."/>
            <person name="Grigoriev I.V."/>
            <person name="Machida M."/>
            <person name="Baker S.E."/>
            <person name="Andersen M.R."/>
        </authorList>
    </citation>
    <scope>NUCLEOTIDE SEQUENCE [LARGE SCALE GENOMIC DNA]</scope>
    <source>
        <strain evidence="2 3">CBS 126849</strain>
    </source>
</reference>
<proteinExistence type="predicted"/>
<dbReference type="AlphaFoldDB" id="A0A5N6F8H0"/>
<protein>
    <submittedName>
        <fullName evidence="2">Uncharacterized protein</fullName>
    </submittedName>
</protein>
<evidence type="ECO:0000313" key="2">
    <source>
        <dbReference type="EMBL" id="KAB8225034.1"/>
    </source>
</evidence>
<keyword evidence="1" id="KW-0812">Transmembrane</keyword>
<keyword evidence="1" id="KW-1133">Transmembrane helix</keyword>
<evidence type="ECO:0000313" key="3">
    <source>
        <dbReference type="Proteomes" id="UP000326799"/>
    </source>
</evidence>
<keyword evidence="1" id="KW-0472">Membrane</keyword>
<gene>
    <name evidence="2" type="ORF">BDV33DRAFT_164465</name>
</gene>
<dbReference type="EMBL" id="ML733396">
    <property type="protein sequence ID" value="KAB8225034.1"/>
    <property type="molecule type" value="Genomic_DNA"/>
</dbReference>
<dbReference type="Proteomes" id="UP000326799">
    <property type="component" value="Unassembled WGS sequence"/>
</dbReference>
<organism evidence="2 3">
    <name type="scientific">Aspergillus novoparasiticus</name>
    <dbReference type="NCBI Taxonomy" id="986946"/>
    <lineage>
        <taxon>Eukaryota</taxon>
        <taxon>Fungi</taxon>
        <taxon>Dikarya</taxon>
        <taxon>Ascomycota</taxon>
        <taxon>Pezizomycotina</taxon>
        <taxon>Eurotiomycetes</taxon>
        <taxon>Eurotiomycetidae</taxon>
        <taxon>Eurotiales</taxon>
        <taxon>Aspergillaceae</taxon>
        <taxon>Aspergillus</taxon>
        <taxon>Aspergillus subgen. Circumdati</taxon>
    </lineage>
</organism>